<dbReference type="RefSeq" id="WP_141355037.1">
    <property type="nucleotide sequence ID" value="NZ_BJNV01000118.1"/>
</dbReference>
<evidence type="ECO:0008006" key="10">
    <source>
        <dbReference type="Google" id="ProtNLM"/>
    </source>
</evidence>
<dbReference type="PANTHER" id="PTHR33884:SF7">
    <property type="entry name" value="BSL8023 PROTEIN"/>
    <property type="match status" value="1"/>
</dbReference>
<feature type="transmembrane region" description="Helical" evidence="7">
    <location>
        <begin position="28"/>
        <end position="47"/>
    </location>
</feature>
<keyword evidence="6 7" id="KW-0472">Membrane</keyword>
<evidence type="ECO:0000256" key="1">
    <source>
        <dbReference type="ARBA" id="ARBA00004651"/>
    </source>
</evidence>
<dbReference type="OrthoDB" id="9811343at2"/>
<evidence type="ECO:0000256" key="7">
    <source>
        <dbReference type="SAM" id="Phobius"/>
    </source>
</evidence>
<keyword evidence="9" id="KW-1185">Reference proteome</keyword>
<comment type="caution">
    <text evidence="8">The sequence shown here is derived from an EMBL/GenBank/DDBJ whole genome shotgun (WGS) entry which is preliminary data.</text>
</comment>
<dbReference type="InterPro" id="IPR007341">
    <property type="entry name" value="Transgly_assoc"/>
</dbReference>
<evidence type="ECO:0000313" key="9">
    <source>
        <dbReference type="Proteomes" id="UP000318422"/>
    </source>
</evidence>
<keyword evidence="3" id="KW-1003">Cell membrane</keyword>
<dbReference type="GO" id="GO:0005886">
    <property type="term" value="C:plasma membrane"/>
    <property type="evidence" value="ECO:0007669"/>
    <property type="project" value="UniProtKB-SubCell"/>
</dbReference>
<proteinExistence type="inferred from homology"/>
<dbReference type="AlphaFoldDB" id="A0A4Y4D381"/>
<accession>A0A4Y4D381</accession>
<evidence type="ECO:0000313" key="8">
    <source>
        <dbReference type="EMBL" id="GEC97727.1"/>
    </source>
</evidence>
<evidence type="ECO:0000256" key="2">
    <source>
        <dbReference type="ARBA" id="ARBA00011006"/>
    </source>
</evidence>
<gene>
    <name evidence="8" type="ORF">ZRA01_38000</name>
</gene>
<comment type="subcellular location">
    <subcellularLocation>
        <location evidence="1">Cell membrane</location>
        <topology evidence="1">Multi-pass membrane protein</topology>
    </subcellularLocation>
</comment>
<name>A0A4Y4D381_ZOORA</name>
<reference evidence="8 9" key="1">
    <citation type="submission" date="2019-06" db="EMBL/GenBank/DDBJ databases">
        <title>Whole genome shotgun sequence of Zoogloea ramigera NBRC 15342.</title>
        <authorList>
            <person name="Hosoyama A."/>
            <person name="Uohara A."/>
            <person name="Ohji S."/>
            <person name="Ichikawa N."/>
        </authorList>
    </citation>
    <scope>NUCLEOTIDE SEQUENCE [LARGE SCALE GENOMIC DNA]</scope>
    <source>
        <strain evidence="8 9">NBRC 15342</strain>
    </source>
</reference>
<keyword evidence="5 7" id="KW-1133">Transmembrane helix</keyword>
<evidence type="ECO:0000256" key="4">
    <source>
        <dbReference type="ARBA" id="ARBA00022692"/>
    </source>
</evidence>
<dbReference type="Proteomes" id="UP000318422">
    <property type="component" value="Unassembled WGS sequence"/>
</dbReference>
<organism evidence="8 9">
    <name type="scientific">Zoogloea ramigera</name>
    <dbReference type="NCBI Taxonomy" id="350"/>
    <lineage>
        <taxon>Bacteria</taxon>
        <taxon>Pseudomonadati</taxon>
        <taxon>Pseudomonadota</taxon>
        <taxon>Betaproteobacteria</taxon>
        <taxon>Rhodocyclales</taxon>
        <taxon>Zoogloeaceae</taxon>
        <taxon>Zoogloea</taxon>
    </lineage>
</organism>
<dbReference type="Pfam" id="PF04226">
    <property type="entry name" value="Transgly_assoc"/>
    <property type="match status" value="1"/>
</dbReference>
<dbReference type="EMBL" id="BJNV01000118">
    <property type="protein sequence ID" value="GEC97727.1"/>
    <property type="molecule type" value="Genomic_DNA"/>
</dbReference>
<protein>
    <recommendedName>
        <fullName evidence="10">Membrane protein YeaQ/YmgE (Transglycosylase-associated protein family)</fullName>
    </recommendedName>
</protein>
<dbReference type="PANTHER" id="PTHR33884">
    <property type="entry name" value="UPF0410 PROTEIN YMGE"/>
    <property type="match status" value="1"/>
</dbReference>
<comment type="similarity">
    <text evidence="2">Belongs to the UPF0410 family.</text>
</comment>
<keyword evidence="4 7" id="KW-0812">Transmembrane</keyword>
<evidence type="ECO:0000256" key="6">
    <source>
        <dbReference type="ARBA" id="ARBA00023136"/>
    </source>
</evidence>
<evidence type="ECO:0000256" key="3">
    <source>
        <dbReference type="ARBA" id="ARBA00022475"/>
    </source>
</evidence>
<feature type="transmembrane region" description="Helical" evidence="7">
    <location>
        <begin position="59"/>
        <end position="78"/>
    </location>
</feature>
<sequence length="81" mass="8010">MGILSTIVIGFLVGLVARFVKPGDDSMGWIKTILFGIGGSLAATYGGQALGLYQAGQGAGFIGSVVGAVILLVLAGKLGGK</sequence>
<evidence type="ECO:0000256" key="5">
    <source>
        <dbReference type="ARBA" id="ARBA00022989"/>
    </source>
</evidence>